<dbReference type="GO" id="GO:0016407">
    <property type="term" value="F:acetyltransferase activity"/>
    <property type="evidence" value="ECO:0007669"/>
    <property type="project" value="InterPro"/>
</dbReference>
<dbReference type="PANTHER" id="PTHR11786:SF0">
    <property type="entry name" value="ARYLAMINE N-ACETYLTRANSFERASE 4-RELATED"/>
    <property type="match status" value="1"/>
</dbReference>
<dbReference type="PANTHER" id="PTHR11786">
    <property type="entry name" value="N-HYDROXYARYLAMINE O-ACETYLTRANSFERASE"/>
    <property type="match status" value="1"/>
</dbReference>
<organism evidence="3 4">
    <name type="scientific">Chromobacterium haemolyticum</name>
    <dbReference type="NCBI Taxonomy" id="394935"/>
    <lineage>
        <taxon>Bacteria</taxon>
        <taxon>Pseudomonadati</taxon>
        <taxon>Pseudomonadota</taxon>
        <taxon>Betaproteobacteria</taxon>
        <taxon>Neisseriales</taxon>
        <taxon>Chromobacteriaceae</taxon>
        <taxon>Chromobacterium</taxon>
    </lineage>
</organism>
<evidence type="ECO:0008006" key="5">
    <source>
        <dbReference type="Google" id="ProtNLM"/>
    </source>
</evidence>
<dbReference type="Pfam" id="PF00797">
    <property type="entry name" value="Acetyltransf_2"/>
    <property type="match status" value="1"/>
</dbReference>
<dbReference type="Gene3D" id="3.30.2140.20">
    <property type="match status" value="1"/>
</dbReference>
<dbReference type="SUPFAM" id="SSF54001">
    <property type="entry name" value="Cysteine proteinases"/>
    <property type="match status" value="1"/>
</dbReference>
<dbReference type="AlphaFoldDB" id="A0A1W0DB04"/>
<evidence type="ECO:0000313" key="4">
    <source>
        <dbReference type="Proteomes" id="UP000192721"/>
    </source>
</evidence>
<protein>
    <recommendedName>
        <fullName evidence="5">Arylamine N-acetyltransferase</fullName>
    </recommendedName>
</protein>
<dbReference type="Proteomes" id="UP000192721">
    <property type="component" value="Unassembled WGS sequence"/>
</dbReference>
<comment type="similarity">
    <text evidence="1 2">Belongs to the arylamine N-acetyltransferase family.</text>
</comment>
<dbReference type="InterPro" id="IPR038765">
    <property type="entry name" value="Papain-like_cys_pep_sf"/>
</dbReference>
<comment type="caution">
    <text evidence="3">The sequence shown here is derived from an EMBL/GenBank/DDBJ whole genome shotgun (WGS) entry which is preliminary data.</text>
</comment>
<dbReference type="InterPro" id="IPR001447">
    <property type="entry name" value="Arylamine_N-AcTrfase"/>
</dbReference>
<evidence type="ECO:0000256" key="1">
    <source>
        <dbReference type="ARBA" id="ARBA00006547"/>
    </source>
</evidence>
<gene>
    <name evidence="3" type="ORF">B0T45_00885</name>
</gene>
<proteinExistence type="inferred from homology"/>
<accession>A0A1W0DB04</accession>
<dbReference type="InterPro" id="IPR053710">
    <property type="entry name" value="Arylamine_NAT_domain_sf"/>
</dbReference>
<dbReference type="EMBL" id="MUKV01000001">
    <property type="protein sequence ID" value="OQS44186.1"/>
    <property type="molecule type" value="Genomic_DNA"/>
</dbReference>
<dbReference type="PRINTS" id="PR01543">
    <property type="entry name" value="ANATRNSFRASE"/>
</dbReference>
<reference evidence="3 4" key="1">
    <citation type="submission" date="2017-02" db="EMBL/GenBank/DDBJ databases">
        <title>Chromobacterium haemolyticum H5244.</title>
        <authorList>
            <person name="Gulvik C.A."/>
        </authorList>
    </citation>
    <scope>NUCLEOTIDE SEQUENCE [LARGE SCALE GENOMIC DNA]</scope>
    <source>
        <strain evidence="3 4">H5244</strain>
    </source>
</reference>
<name>A0A1W0DB04_9NEIS</name>
<sequence length="263" mass="29522">MPDINALFRARIGWDAQRPLAFEDIDALLRETALSLPFENLSLFQGGPEPISERGLLEKIALRDEGGLCYELNPLLYLFLRRNGLEASLIRATIFDENSQDWLPLGGTHVAILLWHQGQGYLLDCGYGLKQPLRMVPLCGEVARSANGDYRVAWPAGAGFAQLERRPPGEGEGWRIAYGFDLDDEIADCGALSEIQRRIAEDPRSPFNKTRLMALLTAEGSRVLTEETLTETRNGRQCRLALAPGEFETFRRLFTRRFSKLPA</sequence>
<evidence type="ECO:0000256" key="2">
    <source>
        <dbReference type="RuleBase" id="RU003452"/>
    </source>
</evidence>
<dbReference type="RefSeq" id="WP_081554296.1">
    <property type="nucleotide sequence ID" value="NZ_CP109905.1"/>
</dbReference>
<evidence type="ECO:0000313" key="3">
    <source>
        <dbReference type="EMBL" id="OQS44186.1"/>
    </source>
</evidence>